<dbReference type="AlphaFoldDB" id="A0A5B8IKW7"/>
<proteinExistence type="predicted"/>
<protein>
    <recommendedName>
        <fullName evidence="6">DMT family transporter</fullName>
    </recommendedName>
</protein>
<dbReference type="OrthoDB" id="3290813at2"/>
<evidence type="ECO:0000313" key="5">
    <source>
        <dbReference type="Proteomes" id="UP001060018"/>
    </source>
</evidence>
<dbReference type="RefSeq" id="WP_146274880.1">
    <property type="nucleotide sequence ID" value="NZ_CP042260.1"/>
</dbReference>
<dbReference type="PANTHER" id="PTHR40761:SF1">
    <property type="entry name" value="CONSERVED INTEGRAL MEMBRANE ALANINE VALINE AND LEUCINE RICH PROTEIN-RELATED"/>
    <property type="match status" value="1"/>
</dbReference>
<keyword evidence="1" id="KW-0472">Membrane</keyword>
<feature type="transmembrane region" description="Helical" evidence="1">
    <location>
        <begin position="93"/>
        <end position="111"/>
    </location>
</feature>
<feature type="transmembrane region" description="Helical" evidence="1">
    <location>
        <begin position="123"/>
        <end position="143"/>
    </location>
</feature>
<evidence type="ECO:0000313" key="3">
    <source>
        <dbReference type="EMBL" id="UUX60262.1"/>
    </source>
</evidence>
<reference evidence="2 4" key="1">
    <citation type="submission" date="2019-07" db="EMBL/GenBank/DDBJ databases">
        <title>Complete Genome Sequence of drought tolerant Plant Growth-Promoting Rhizobacterium Glutamicibacter halophytocola DR408.</title>
        <authorList>
            <person name="Nishu S.D."/>
            <person name="Lee T.K."/>
        </authorList>
    </citation>
    <scope>NUCLEOTIDE SEQUENCE [LARGE SCALE GENOMIC DNA]</scope>
    <source>
        <strain evidence="2 4">DR408</strain>
    </source>
</reference>
<feature type="transmembrane region" description="Helical" evidence="1">
    <location>
        <begin position="50"/>
        <end position="81"/>
    </location>
</feature>
<evidence type="ECO:0000256" key="1">
    <source>
        <dbReference type="SAM" id="Phobius"/>
    </source>
</evidence>
<organism evidence="3 5">
    <name type="scientific">Glutamicibacter halophytocola</name>
    <dbReference type="NCBI Taxonomy" id="1933880"/>
    <lineage>
        <taxon>Bacteria</taxon>
        <taxon>Bacillati</taxon>
        <taxon>Actinomycetota</taxon>
        <taxon>Actinomycetes</taxon>
        <taxon>Micrococcales</taxon>
        <taxon>Micrococcaceae</taxon>
        <taxon>Glutamicibacter</taxon>
    </lineage>
</organism>
<dbReference type="EMBL" id="CP042260">
    <property type="protein sequence ID" value="QDY64958.1"/>
    <property type="molecule type" value="Genomic_DNA"/>
</dbReference>
<sequence length="281" mass="28876">MMAPYLVAAIAASVGYGSASVLEALAARRVAGSRIFTHPLYLAGLALDALSWLASLIALQALTLFTVQAVLSSSLIVTILLSRWAFAARLRASALWVMGLMVLGLVFLAWSTGPQRAAAPPLGFIWAMVIASLALGATVAAGYRKSSPILMSIMGGLAASIAALAARGLQLPDSLWAIPREPMAWLVLGNGVIAILAYTRALEGGDVGPMTAVFTAIEVVVPGIAGMMVFGDAARPGWEGCKFAALALSMGCGLWLAFQPGADPNAVGKQKAKDLRGAAGA</sequence>
<evidence type="ECO:0000313" key="4">
    <source>
        <dbReference type="Proteomes" id="UP000320717"/>
    </source>
</evidence>
<dbReference type="PANTHER" id="PTHR40761">
    <property type="entry name" value="CONSERVED INTEGRAL MEMBRANE ALANINE VALINE AND LEUCINE RICH PROTEIN-RELATED"/>
    <property type="match status" value="1"/>
</dbReference>
<dbReference type="EMBL" id="CP102487">
    <property type="protein sequence ID" value="UUX60262.1"/>
    <property type="molecule type" value="Genomic_DNA"/>
</dbReference>
<evidence type="ECO:0000313" key="2">
    <source>
        <dbReference type="EMBL" id="QDY64958.1"/>
    </source>
</evidence>
<accession>A0A5B8IKW7</accession>
<evidence type="ECO:0008006" key="6">
    <source>
        <dbReference type="Google" id="ProtNLM"/>
    </source>
</evidence>
<feature type="transmembrane region" description="Helical" evidence="1">
    <location>
        <begin position="211"/>
        <end position="231"/>
    </location>
</feature>
<keyword evidence="1" id="KW-1133">Transmembrane helix</keyword>
<feature type="transmembrane region" description="Helical" evidence="1">
    <location>
        <begin position="150"/>
        <end position="170"/>
    </location>
</feature>
<feature type="transmembrane region" description="Helical" evidence="1">
    <location>
        <begin position="182"/>
        <end position="199"/>
    </location>
</feature>
<dbReference type="Proteomes" id="UP001060018">
    <property type="component" value="Chromosome"/>
</dbReference>
<gene>
    <name evidence="2" type="ORF">FQA45_00740</name>
    <name evidence="3" type="ORF">NUH22_06525</name>
</gene>
<dbReference type="Proteomes" id="UP000320717">
    <property type="component" value="Chromosome"/>
</dbReference>
<reference evidence="3" key="2">
    <citation type="journal article" date="2022" name="Pest Manag. Sci.">
        <title>Glutamicibacter halophytocola-mediated host fitness of potato tuber moth on Solanaceae crops.</title>
        <authorList>
            <person name="Wang W."/>
            <person name="Xiao G."/>
            <person name="Du G."/>
            <person name="Chang L."/>
            <person name="Yang Y."/>
            <person name="Ye J."/>
            <person name="Chen B."/>
        </authorList>
    </citation>
    <scope>NUCLEOTIDE SEQUENCE</scope>
    <source>
        <strain evidence="3">S2</strain>
    </source>
</reference>
<keyword evidence="4" id="KW-1185">Reference proteome</keyword>
<keyword evidence="1" id="KW-0812">Transmembrane</keyword>
<name>A0A5B8IKW7_9MICC</name>